<dbReference type="InterPro" id="IPR007109">
    <property type="entry name" value="Brix"/>
</dbReference>
<dbReference type="Pfam" id="PF06467">
    <property type="entry name" value="zf-FCS"/>
    <property type="match status" value="1"/>
</dbReference>
<comment type="subcellular location">
    <subcellularLocation>
        <location evidence="1 12">Nucleus</location>
        <location evidence="1 12">Nucleolus</location>
    </subcellularLocation>
</comment>
<evidence type="ECO:0000256" key="6">
    <source>
        <dbReference type="ARBA" id="ARBA00022737"/>
    </source>
</evidence>
<dbReference type="AlphaFoldDB" id="A0A8J6HMF0"/>
<evidence type="ECO:0000256" key="10">
    <source>
        <dbReference type="ARBA" id="ARBA00030889"/>
    </source>
</evidence>
<evidence type="ECO:0000256" key="8">
    <source>
        <dbReference type="ARBA" id="ARBA00023163"/>
    </source>
</evidence>
<evidence type="ECO:0000256" key="4">
    <source>
        <dbReference type="ARBA" id="ARBA00020387"/>
    </source>
</evidence>
<reference evidence="14" key="2">
    <citation type="submission" date="2021-08" db="EMBL/GenBank/DDBJ databases">
        <authorList>
            <person name="Eriksson T."/>
        </authorList>
    </citation>
    <scope>NUCLEOTIDE SEQUENCE</scope>
    <source>
        <strain evidence="14">Stoneville</strain>
        <tissue evidence="14">Whole head</tissue>
    </source>
</reference>
<dbReference type="SMART" id="SM00879">
    <property type="entry name" value="Brix"/>
    <property type="match status" value="1"/>
</dbReference>
<keyword evidence="6" id="KW-0677">Repeat</keyword>
<dbReference type="GO" id="GO:0006355">
    <property type="term" value="P:regulation of DNA-templated transcription"/>
    <property type="evidence" value="ECO:0007669"/>
    <property type="project" value="InterPro"/>
</dbReference>
<name>A0A8J6HMF0_TENMO</name>
<evidence type="ECO:0000256" key="3">
    <source>
        <dbReference type="ARBA" id="ARBA00010782"/>
    </source>
</evidence>
<dbReference type="GO" id="GO:0019843">
    <property type="term" value="F:rRNA binding"/>
    <property type="evidence" value="ECO:0007669"/>
    <property type="project" value="UniProtKB-UniRule"/>
</dbReference>
<feature type="repeat" description="MBT" evidence="11">
    <location>
        <begin position="574"/>
        <end position="671"/>
    </location>
</feature>
<dbReference type="PANTHER" id="PTHR12728">
    <property type="entry name" value="BRIX DOMAIN CONTAINING PROTEIN"/>
    <property type="match status" value="1"/>
</dbReference>
<evidence type="ECO:0000256" key="5">
    <source>
        <dbReference type="ARBA" id="ARBA00022491"/>
    </source>
</evidence>
<comment type="similarity">
    <text evidence="2">Belongs to the SCM family.</text>
</comment>
<dbReference type="PANTHER" id="PTHR12728:SF0">
    <property type="entry name" value="RIBOSOME PRODUCTION FACTOR 2 HOMOLOG"/>
    <property type="match status" value="1"/>
</dbReference>
<feature type="repeat" description="MBT" evidence="11">
    <location>
        <begin position="462"/>
        <end position="560"/>
    </location>
</feature>
<proteinExistence type="inferred from homology"/>
<feature type="domain" description="Brix" evidence="13">
    <location>
        <begin position="31"/>
        <end position="235"/>
    </location>
</feature>
<dbReference type="GO" id="GO:0000463">
    <property type="term" value="P:maturation of LSU-rRNA from tricistronic rRNA transcript (SSU-rRNA, 5.8S rRNA, LSU-rRNA)"/>
    <property type="evidence" value="ECO:0007669"/>
    <property type="project" value="TreeGrafter"/>
</dbReference>
<evidence type="ECO:0000256" key="2">
    <source>
        <dbReference type="ARBA" id="ARBA00008469"/>
    </source>
</evidence>
<evidence type="ECO:0000256" key="11">
    <source>
        <dbReference type="PROSITE-ProRule" id="PRU00459"/>
    </source>
</evidence>
<dbReference type="InterPro" id="IPR039770">
    <property type="entry name" value="Rpf2"/>
</dbReference>
<dbReference type="Proteomes" id="UP000719412">
    <property type="component" value="Unassembled WGS sequence"/>
</dbReference>
<protein>
    <recommendedName>
        <fullName evidence="4 12">Ribosome production factor 2 homolog</fullName>
    </recommendedName>
    <alternativeName>
        <fullName evidence="10 12">Ribosome biogenesis protein RPF2 homolog</fullName>
    </alternativeName>
</protein>
<dbReference type="PROSITE" id="PS51079">
    <property type="entry name" value="MBT"/>
    <property type="match status" value="2"/>
</dbReference>
<gene>
    <name evidence="14" type="ORF">GEV33_005472</name>
</gene>
<evidence type="ECO:0000313" key="14">
    <source>
        <dbReference type="EMBL" id="KAH0817319.1"/>
    </source>
</evidence>
<dbReference type="GO" id="GO:0000027">
    <property type="term" value="P:ribosomal large subunit assembly"/>
    <property type="evidence" value="ECO:0007669"/>
    <property type="project" value="InterPro"/>
</dbReference>
<comment type="similarity">
    <text evidence="3 12">Belongs to the RPF2 family.</text>
</comment>
<accession>A0A8J6HMF0</accession>
<evidence type="ECO:0000256" key="7">
    <source>
        <dbReference type="ARBA" id="ARBA00023015"/>
    </source>
</evidence>
<evidence type="ECO:0000313" key="15">
    <source>
        <dbReference type="Proteomes" id="UP000719412"/>
    </source>
</evidence>
<reference evidence="14" key="1">
    <citation type="journal article" date="2020" name="J Insects Food Feed">
        <title>The yellow mealworm (Tenebrio molitor) genome: a resource for the emerging insects as food and feed industry.</title>
        <authorList>
            <person name="Eriksson T."/>
            <person name="Andere A."/>
            <person name="Kelstrup H."/>
            <person name="Emery V."/>
            <person name="Picard C."/>
        </authorList>
    </citation>
    <scope>NUCLEOTIDE SEQUENCE</scope>
    <source>
        <strain evidence="14">Stoneville</strain>
        <tissue evidence="14">Whole head</tissue>
    </source>
</reference>
<dbReference type="FunFam" id="2.30.30.140:FF:000016">
    <property type="entry name" value="polycomb protein SCMH1 isoform X1"/>
    <property type="match status" value="1"/>
</dbReference>
<organism evidence="14 15">
    <name type="scientific">Tenebrio molitor</name>
    <name type="common">Yellow mealworm beetle</name>
    <dbReference type="NCBI Taxonomy" id="7067"/>
    <lineage>
        <taxon>Eukaryota</taxon>
        <taxon>Metazoa</taxon>
        <taxon>Ecdysozoa</taxon>
        <taxon>Arthropoda</taxon>
        <taxon>Hexapoda</taxon>
        <taxon>Insecta</taxon>
        <taxon>Pterygota</taxon>
        <taxon>Neoptera</taxon>
        <taxon>Endopterygota</taxon>
        <taxon>Coleoptera</taxon>
        <taxon>Polyphaga</taxon>
        <taxon>Cucujiformia</taxon>
        <taxon>Tenebrionidae</taxon>
        <taxon>Tenebrio</taxon>
    </lineage>
</organism>
<comment type="caution">
    <text evidence="14">The sequence shown here is derived from an EMBL/GenBank/DDBJ whole genome shotgun (WGS) entry which is preliminary data.</text>
</comment>
<dbReference type="InterPro" id="IPR004092">
    <property type="entry name" value="Mbt"/>
</dbReference>
<sequence length="671" mass="75547">MVVIQRVVKATTRKGKKILLKKEPQVIEGPKKALFFQGRRSSEKLRRLSKDLFDLKKPDAQMLTKKNDITVFENVTPVEAFCKKHESPVFVMTSHSKKRPDNLVIGRMFNHNLLDMVELHVENIEGMKAFACSKIVLGTKPSLVFNGPAWEETEVLKHLKSIFIDIFHREEVDSVRLQGLEHTISFTATPEGKILIRSYKVLLKKSGCRAPRVELEEMGPRIDLSLRRSKLPTEDLMKEALRKPRELKVTKKKNVSVDKLGTTHGRIHVGKQEINRIQTRKMKGLKKTVDERKLKRAAKLATAENNNNEWCRFSYPDVIDTRSGCELIETSENGAGISTRSMCLILEVRGPGRPPKKIVSCTWCNENKLPLKYVLPTTNGKKEFCSETCLAEFRKAYIKGACLQCDNVIRGANSPSKDFCSTYCMNKYQKKADLQNRVAAIAPTTPLDASPGPFQYETYQPFDWDEYLKETNSAPAPANCFKQGLSPPLNEFKVSMKLEALDPRNVTSTCIATVITVLGSRLRLRLDGSDNKNDFWRLVDSREINPVGHCEQSGGMLQPPLAAMAFAGFRMNASSWPMFLTKTLNGALMAPANIFQKEPPGPKSNLFQVGQKLEAVDKKNPQLICCATVGAVKNDQIHVTFDGWRGAFDYWCNPPARRTTPATAATRSSRR</sequence>
<keyword evidence="15" id="KW-1185">Reference proteome</keyword>
<evidence type="ECO:0000256" key="9">
    <source>
        <dbReference type="ARBA" id="ARBA00023242"/>
    </source>
</evidence>
<dbReference type="Gene3D" id="2.30.30.140">
    <property type="match status" value="2"/>
</dbReference>
<dbReference type="GO" id="GO:0005730">
    <property type="term" value="C:nucleolus"/>
    <property type="evidence" value="ECO:0007669"/>
    <property type="project" value="UniProtKB-SubCell"/>
</dbReference>
<dbReference type="GO" id="GO:0008270">
    <property type="term" value="F:zinc ion binding"/>
    <property type="evidence" value="ECO:0007669"/>
    <property type="project" value="InterPro"/>
</dbReference>
<dbReference type="Pfam" id="PF04427">
    <property type="entry name" value="Brix"/>
    <property type="match status" value="1"/>
</dbReference>
<evidence type="ECO:0000256" key="12">
    <source>
        <dbReference type="RuleBase" id="RU367086"/>
    </source>
</evidence>
<dbReference type="Pfam" id="PF02820">
    <property type="entry name" value="MBT"/>
    <property type="match status" value="2"/>
</dbReference>
<keyword evidence="9 12" id="KW-0539">Nucleus</keyword>
<dbReference type="SMART" id="SM00561">
    <property type="entry name" value="MBT"/>
    <property type="match status" value="2"/>
</dbReference>
<evidence type="ECO:0000259" key="13">
    <source>
        <dbReference type="PROSITE" id="PS50833"/>
    </source>
</evidence>
<keyword evidence="7" id="KW-0805">Transcription regulation</keyword>
<keyword evidence="8" id="KW-0804">Transcription</keyword>
<dbReference type="SUPFAM" id="SSF63748">
    <property type="entry name" value="Tudor/PWWP/MBT"/>
    <property type="match status" value="2"/>
</dbReference>
<keyword evidence="5" id="KW-0678">Repressor</keyword>
<evidence type="ECO:0000256" key="1">
    <source>
        <dbReference type="ARBA" id="ARBA00004604"/>
    </source>
</evidence>
<dbReference type="InterPro" id="IPR010507">
    <property type="entry name" value="Znf_MYM"/>
</dbReference>
<dbReference type="PROSITE" id="PS50833">
    <property type="entry name" value="BRIX"/>
    <property type="match status" value="1"/>
</dbReference>
<dbReference type="EMBL" id="JABDTM020019741">
    <property type="protein sequence ID" value="KAH0817319.1"/>
    <property type="molecule type" value="Genomic_DNA"/>
</dbReference>